<evidence type="ECO:0000256" key="9">
    <source>
        <dbReference type="ARBA" id="ARBA00022989"/>
    </source>
</evidence>
<dbReference type="CDD" id="cd00130">
    <property type="entry name" value="PAS"/>
    <property type="match status" value="1"/>
</dbReference>
<dbReference type="Pfam" id="PF13426">
    <property type="entry name" value="PAS_9"/>
    <property type="match status" value="1"/>
</dbReference>
<dbReference type="InParanoid" id="A0LG81"/>
<organism evidence="15 16">
    <name type="scientific">Syntrophobacter fumaroxidans (strain DSM 10017 / MPOB)</name>
    <dbReference type="NCBI Taxonomy" id="335543"/>
    <lineage>
        <taxon>Bacteria</taxon>
        <taxon>Pseudomonadati</taxon>
        <taxon>Thermodesulfobacteriota</taxon>
        <taxon>Syntrophobacteria</taxon>
        <taxon>Syntrophobacterales</taxon>
        <taxon>Syntrophobacteraceae</taxon>
        <taxon>Syntrophobacter</taxon>
    </lineage>
</organism>
<dbReference type="STRING" id="335543.Sfum_0735"/>
<dbReference type="GO" id="GO:0030295">
    <property type="term" value="F:protein kinase activator activity"/>
    <property type="evidence" value="ECO:0007669"/>
    <property type="project" value="TreeGrafter"/>
</dbReference>
<dbReference type="eggNOG" id="COG4251">
    <property type="taxonomic scope" value="Bacteria"/>
</dbReference>
<dbReference type="PROSITE" id="PS50113">
    <property type="entry name" value="PAC"/>
    <property type="match status" value="1"/>
</dbReference>
<dbReference type="Gene3D" id="3.30.450.20">
    <property type="entry name" value="PAS domain"/>
    <property type="match status" value="1"/>
</dbReference>
<dbReference type="InterPro" id="IPR000014">
    <property type="entry name" value="PAS"/>
</dbReference>
<dbReference type="GO" id="GO:0000155">
    <property type="term" value="F:phosphorelay sensor kinase activity"/>
    <property type="evidence" value="ECO:0007669"/>
    <property type="project" value="InterPro"/>
</dbReference>
<dbReference type="PANTHER" id="PTHR42878:SF7">
    <property type="entry name" value="SENSOR HISTIDINE KINASE GLRK"/>
    <property type="match status" value="1"/>
</dbReference>
<keyword evidence="6" id="KW-0547">Nucleotide-binding</keyword>
<dbReference type="KEGG" id="sfu:Sfum_0735"/>
<dbReference type="SMART" id="SM00387">
    <property type="entry name" value="HATPase_c"/>
    <property type="match status" value="1"/>
</dbReference>
<evidence type="ECO:0000256" key="3">
    <source>
        <dbReference type="ARBA" id="ARBA00012438"/>
    </source>
</evidence>
<dbReference type="EMBL" id="CP000478">
    <property type="protein sequence ID" value="ABK16433.1"/>
    <property type="molecule type" value="Genomic_DNA"/>
</dbReference>
<keyword evidence="4" id="KW-0808">Transferase</keyword>
<dbReference type="HOGENOM" id="CLU_000445_89_2_7"/>
<dbReference type="InterPro" id="IPR003594">
    <property type="entry name" value="HATPase_dom"/>
</dbReference>
<evidence type="ECO:0000313" key="16">
    <source>
        <dbReference type="Proteomes" id="UP000001784"/>
    </source>
</evidence>
<comment type="catalytic activity">
    <reaction evidence="1">
        <text>ATP + protein L-histidine = ADP + protein N-phospho-L-histidine.</text>
        <dbReference type="EC" id="2.7.13.3"/>
    </reaction>
</comment>
<dbReference type="PRINTS" id="PR00344">
    <property type="entry name" value="BCTRLSENSOR"/>
</dbReference>
<evidence type="ECO:0000256" key="2">
    <source>
        <dbReference type="ARBA" id="ARBA00004141"/>
    </source>
</evidence>
<evidence type="ECO:0000259" key="14">
    <source>
        <dbReference type="PROSITE" id="PS50113"/>
    </source>
</evidence>
<dbReference type="OrthoDB" id="5499652at2"/>
<dbReference type="InterPro" id="IPR004358">
    <property type="entry name" value="Sig_transdc_His_kin-like_C"/>
</dbReference>
<dbReference type="NCBIfam" id="TIGR00229">
    <property type="entry name" value="sensory_box"/>
    <property type="match status" value="1"/>
</dbReference>
<feature type="domain" description="PAC" evidence="14">
    <location>
        <begin position="103"/>
        <end position="154"/>
    </location>
</feature>
<dbReference type="CDD" id="cd00075">
    <property type="entry name" value="HATPase"/>
    <property type="match status" value="1"/>
</dbReference>
<evidence type="ECO:0000256" key="11">
    <source>
        <dbReference type="ARBA" id="ARBA00023136"/>
    </source>
</evidence>
<keyword evidence="10" id="KW-0902">Two-component regulatory system</keyword>
<evidence type="ECO:0000256" key="8">
    <source>
        <dbReference type="ARBA" id="ARBA00022840"/>
    </source>
</evidence>
<dbReference type="GO" id="GO:0000156">
    <property type="term" value="F:phosphorelay response regulator activity"/>
    <property type="evidence" value="ECO:0007669"/>
    <property type="project" value="TreeGrafter"/>
</dbReference>
<dbReference type="PANTHER" id="PTHR42878">
    <property type="entry name" value="TWO-COMPONENT HISTIDINE KINASE"/>
    <property type="match status" value="1"/>
</dbReference>
<keyword evidence="7 15" id="KW-0418">Kinase</keyword>
<dbReference type="PROSITE" id="PS50109">
    <property type="entry name" value="HIS_KIN"/>
    <property type="match status" value="1"/>
</dbReference>
<gene>
    <name evidence="15" type="ordered locus">Sfum_0735</name>
</gene>
<dbReference type="SUPFAM" id="SSF47384">
    <property type="entry name" value="Homodimeric domain of signal transducing histidine kinase"/>
    <property type="match status" value="1"/>
</dbReference>
<feature type="region of interest" description="Disordered" evidence="12">
    <location>
        <begin position="1"/>
        <end position="20"/>
    </location>
</feature>
<evidence type="ECO:0000256" key="1">
    <source>
        <dbReference type="ARBA" id="ARBA00000085"/>
    </source>
</evidence>
<evidence type="ECO:0000256" key="7">
    <source>
        <dbReference type="ARBA" id="ARBA00022777"/>
    </source>
</evidence>
<dbReference type="InterPro" id="IPR036097">
    <property type="entry name" value="HisK_dim/P_sf"/>
</dbReference>
<dbReference type="GO" id="GO:0016020">
    <property type="term" value="C:membrane"/>
    <property type="evidence" value="ECO:0007669"/>
    <property type="project" value="UniProtKB-SubCell"/>
</dbReference>
<dbReference type="SUPFAM" id="SSF55874">
    <property type="entry name" value="ATPase domain of HSP90 chaperone/DNA topoisomerase II/histidine kinase"/>
    <property type="match status" value="1"/>
</dbReference>
<keyword evidence="11" id="KW-0472">Membrane</keyword>
<dbReference type="Proteomes" id="UP000001784">
    <property type="component" value="Chromosome"/>
</dbReference>
<keyword evidence="5" id="KW-0812">Transmembrane</keyword>
<evidence type="ECO:0000256" key="4">
    <source>
        <dbReference type="ARBA" id="ARBA00022679"/>
    </source>
</evidence>
<keyword evidence="8" id="KW-0067">ATP-binding</keyword>
<dbReference type="SUPFAM" id="SSF55785">
    <property type="entry name" value="PYP-like sensor domain (PAS domain)"/>
    <property type="match status" value="1"/>
</dbReference>
<evidence type="ECO:0000256" key="5">
    <source>
        <dbReference type="ARBA" id="ARBA00022692"/>
    </source>
</evidence>
<evidence type="ECO:0000313" key="15">
    <source>
        <dbReference type="EMBL" id="ABK16433.1"/>
    </source>
</evidence>
<dbReference type="GO" id="GO:0007234">
    <property type="term" value="P:osmosensory signaling via phosphorelay pathway"/>
    <property type="evidence" value="ECO:0007669"/>
    <property type="project" value="TreeGrafter"/>
</dbReference>
<dbReference type="GO" id="GO:0005524">
    <property type="term" value="F:ATP binding"/>
    <property type="evidence" value="ECO:0007669"/>
    <property type="project" value="UniProtKB-KW"/>
</dbReference>
<evidence type="ECO:0000256" key="10">
    <source>
        <dbReference type="ARBA" id="ARBA00023012"/>
    </source>
</evidence>
<proteinExistence type="predicted"/>
<dbReference type="InterPro" id="IPR000700">
    <property type="entry name" value="PAS-assoc_C"/>
</dbReference>
<dbReference type="AlphaFoldDB" id="A0LG81"/>
<keyword evidence="9" id="KW-1133">Transmembrane helix</keyword>
<evidence type="ECO:0000259" key="13">
    <source>
        <dbReference type="PROSITE" id="PS50109"/>
    </source>
</evidence>
<comment type="subcellular location">
    <subcellularLocation>
        <location evidence="2">Membrane</location>
        <topology evidence="2">Multi-pass membrane protein</topology>
    </subcellularLocation>
</comment>
<dbReference type="EC" id="2.7.13.3" evidence="3"/>
<dbReference type="InterPro" id="IPR005467">
    <property type="entry name" value="His_kinase_dom"/>
</dbReference>
<dbReference type="InterPro" id="IPR050351">
    <property type="entry name" value="BphY/WalK/GraS-like"/>
</dbReference>
<dbReference type="Gene3D" id="3.30.565.10">
    <property type="entry name" value="Histidine kinase-like ATPase, C-terminal domain"/>
    <property type="match status" value="1"/>
</dbReference>
<dbReference type="Pfam" id="PF02518">
    <property type="entry name" value="HATPase_c"/>
    <property type="match status" value="1"/>
</dbReference>
<evidence type="ECO:0000256" key="12">
    <source>
        <dbReference type="SAM" id="MobiDB-lite"/>
    </source>
</evidence>
<dbReference type="InterPro" id="IPR036890">
    <property type="entry name" value="HATPase_C_sf"/>
</dbReference>
<keyword evidence="16" id="KW-1185">Reference proteome</keyword>
<reference evidence="15 16" key="1">
    <citation type="submission" date="2006-10" db="EMBL/GenBank/DDBJ databases">
        <title>Complete sequence of Syntrophobacter fumaroxidans MPOB.</title>
        <authorList>
            <consortium name="US DOE Joint Genome Institute"/>
            <person name="Copeland A."/>
            <person name="Lucas S."/>
            <person name="Lapidus A."/>
            <person name="Barry K."/>
            <person name="Detter J.C."/>
            <person name="Glavina del Rio T."/>
            <person name="Hammon N."/>
            <person name="Israni S."/>
            <person name="Pitluck S."/>
            <person name="Goltsman E.G."/>
            <person name="Martinez M."/>
            <person name="Schmutz J."/>
            <person name="Larimer F."/>
            <person name="Land M."/>
            <person name="Hauser L."/>
            <person name="Kyrpides N."/>
            <person name="Kim E."/>
            <person name="Boone D.R."/>
            <person name="Brockman F."/>
            <person name="Culley D."/>
            <person name="Ferry J."/>
            <person name="Gunsalus R."/>
            <person name="McInerney M.J."/>
            <person name="Morrison M."/>
            <person name="Plugge C."/>
            <person name="Rohlin L."/>
            <person name="Scholten J."/>
            <person name="Sieber J."/>
            <person name="Stams A.J.M."/>
            <person name="Worm P."/>
            <person name="Henstra A.M."/>
            <person name="Richardson P."/>
        </authorList>
    </citation>
    <scope>NUCLEOTIDE SEQUENCE [LARGE SCALE GENOMIC DNA]</scope>
    <source>
        <strain evidence="16">DSM 10017 / MPOB</strain>
    </source>
</reference>
<dbReference type="Gene3D" id="1.10.287.130">
    <property type="match status" value="1"/>
</dbReference>
<feature type="domain" description="Histidine kinase" evidence="13">
    <location>
        <begin position="182"/>
        <end position="402"/>
    </location>
</feature>
<name>A0LG81_SYNFM</name>
<dbReference type="InterPro" id="IPR035965">
    <property type="entry name" value="PAS-like_dom_sf"/>
</dbReference>
<evidence type="ECO:0000256" key="6">
    <source>
        <dbReference type="ARBA" id="ARBA00022741"/>
    </source>
</evidence>
<sequence>MKDLNHRNASGQTADRAGDEARMREVLQAFELEYRRPFDTSRDMMFSTGRSGQLLDVNQAGVLLFGYGGREEMLALPSVARLFSDPEEGVLIQRQIETDGFVKAREVNMRRKDGSLFLGSVTACLQFAQDGSIICEGILQDITERRRWVRALAESCRQNQELIDSEDRIRKLNEHILHMLMVVSHDIRGPLVSMAATLKLLERGSYGGMDQSVANTIHDLLTRVAQLIGIAEDCLGKAHSVDNTLKIEREMLDLRQAIIDPVLDELSNEIQTQEILIDNRLGAIPAGSILVNVNKMWLKTVFRNLFKNAIKYGGRGCRIAFGFEDHGEFYRLNVYNSGTPIPEEHRGKLFTKFGRIESARPADGVGLGLYLIKEIIRKHGGDIWYEARPDGSDFVLTIAKEPL</sequence>
<protein>
    <recommendedName>
        <fullName evidence="3">histidine kinase</fullName>
        <ecNumber evidence="3">2.7.13.3</ecNumber>
    </recommendedName>
</protein>
<dbReference type="SMART" id="SM00091">
    <property type="entry name" value="PAS"/>
    <property type="match status" value="1"/>
</dbReference>
<accession>A0LG81</accession>
<dbReference type="RefSeq" id="WP_011697606.1">
    <property type="nucleotide sequence ID" value="NC_008554.1"/>
</dbReference>